<keyword evidence="1" id="KW-1133">Transmembrane helix</keyword>
<feature type="non-terminal residue" evidence="2">
    <location>
        <position position="1"/>
    </location>
</feature>
<dbReference type="PANTHER" id="PTHR10796:SF95">
    <property type="entry name" value="SSD DOMAIN-CONTAINING PROTEIN"/>
    <property type="match status" value="1"/>
</dbReference>
<dbReference type="GO" id="GO:0005886">
    <property type="term" value="C:plasma membrane"/>
    <property type="evidence" value="ECO:0007669"/>
    <property type="project" value="TreeGrafter"/>
</dbReference>
<dbReference type="GO" id="GO:0030659">
    <property type="term" value="C:cytoplasmic vesicle membrane"/>
    <property type="evidence" value="ECO:0007669"/>
    <property type="project" value="TreeGrafter"/>
</dbReference>
<protein>
    <submittedName>
        <fullName evidence="2">Uncharacterized protein</fullName>
    </submittedName>
</protein>
<keyword evidence="3" id="KW-1185">Reference proteome</keyword>
<reference evidence="2 3" key="1">
    <citation type="submission" date="2013-12" db="EMBL/GenBank/DDBJ databases">
        <title>Draft genome of the parsitic nematode Ancylostoma duodenale.</title>
        <authorList>
            <person name="Mitreva M."/>
        </authorList>
    </citation>
    <scope>NUCLEOTIDE SEQUENCE [LARGE SCALE GENOMIC DNA]</scope>
    <source>
        <strain evidence="2 3">Zhejiang</strain>
    </source>
</reference>
<dbReference type="Proteomes" id="UP000054047">
    <property type="component" value="Unassembled WGS sequence"/>
</dbReference>
<sequence>NGLVMNVNSSDVDQAFSLTFPVMDVLGKDLDLSPYFFGVEINETDHSVKFLKVIGIQFRANLPDNWDKYDLQNYERRLTAYFQKEMRSELLDIYAFSLTYTSDEIVRTGLTIFPFLAVGFTIMSIFSVVTIFYSSMRMGQLRNKHLT</sequence>
<proteinExistence type="predicted"/>
<gene>
    <name evidence="2" type="ORF">ANCDUO_13114</name>
</gene>
<evidence type="ECO:0000256" key="1">
    <source>
        <dbReference type="SAM" id="Phobius"/>
    </source>
</evidence>
<dbReference type="InterPro" id="IPR051697">
    <property type="entry name" value="Patched_domain-protein"/>
</dbReference>
<dbReference type="AlphaFoldDB" id="A0A0C2CJR6"/>
<evidence type="ECO:0000313" key="3">
    <source>
        <dbReference type="Proteomes" id="UP000054047"/>
    </source>
</evidence>
<keyword evidence="1" id="KW-0812">Transmembrane</keyword>
<dbReference type="GO" id="GO:0018996">
    <property type="term" value="P:molting cycle, collagen and cuticulin-based cuticle"/>
    <property type="evidence" value="ECO:0007669"/>
    <property type="project" value="TreeGrafter"/>
</dbReference>
<dbReference type="GO" id="GO:0006897">
    <property type="term" value="P:endocytosis"/>
    <property type="evidence" value="ECO:0007669"/>
    <property type="project" value="TreeGrafter"/>
</dbReference>
<dbReference type="OrthoDB" id="6510177at2759"/>
<dbReference type="PANTHER" id="PTHR10796">
    <property type="entry name" value="PATCHED-RELATED"/>
    <property type="match status" value="1"/>
</dbReference>
<evidence type="ECO:0000313" key="2">
    <source>
        <dbReference type="EMBL" id="KIH56703.1"/>
    </source>
</evidence>
<dbReference type="EMBL" id="KN735364">
    <property type="protein sequence ID" value="KIH56703.1"/>
    <property type="molecule type" value="Genomic_DNA"/>
</dbReference>
<organism evidence="2 3">
    <name type="scientific">Ancylostoma duodenale</name>
    <dbReference type="NCBI Taxonomy" id="51022"/>
    <lineage>
        <taxon>Eukaryota</taxon>
        <taxon>Metazoa</taxon>
        <taxon>Ecdysozoa</taxon>
        <taxon>Nematoda</taxon>
        <taxon>Chromadorea</taxon>
        <taxon>Rhabditida</taxon>
        <taxon>Rhabditina</taxon>
        <taxon>Rhabditomorpha</taxon>
        <taxon>Strongyloidea</taxon>
        <taxon>Ancylostomatidae</taxon>
        <taxon>Ancylostomatinae</taxon>
        <taxon>Ancylostoma</taxon>
    </lineage>
</organism>
<accession>A0A0C2CJR6</accession>
<keyword evidence="1" id="KW-0472">Membrane</keyword>
<name>A0A0C2CJR6_9BILA</name>
<feature type="transmembrane region" description="Helical" evidence="1">
    <location>
        <begin position="112"/>
        <end position="134"/>
    </location>
</feature>